<dbReference type="GO" id="GO:0005739">
    <property type="term" value="C:mitochondrion"/>
    <property type="evidence" value="ECO:0007669"/>
    <property type="project" value="TreeGrafter"/>
</dbReference>
<dbReference type="AlphaFoldDB" id="A0A179F4N1"/>
<proteinExistence type="predicted"/>
<dbReference type="KEGG" id="pchm:VFPPC_10770"/>
<dbReference type="RefSeq" id="XP_018138272.1">
    <property type="nucleotide sequence ID" value="XM_018289082.1"/>
</dbReference>
<dbReference type="GO" id="GO:0019239">
    <property type="term" value="F:deaminase activity"/>
    <property type="evidence" value="ECO:0007669"/>
    <property type="project" value="TreeGrafter"/>
</dbReference>
<dbReference type="Pfam" id="PF01042">
    <property type="entry name" value="Ribonuc_L-PSP"/>
    <property type="match status" value="1"/>
</dbReference>
<protein>
    <submittedName>
        <fullName evidence="1">Endoribonuclease l-PSP domain-containing protein</fullName>
    </submittedName>
</protein>
<reference evidence="1 2" key="1">
    <citation type="journal article" date="2016" name="PLoS Pathog.">
        <title>Biosynthesis of antibiotic leucinostatins in bio-control fungus Purpureocillium lilacinum and their inhibition on phytophthora revealed by genome mining.</title>
        <authorList>
            <person name="Wang G."/>
            <person name="Liu Z."/>
            <person name="Lin R."/>
            <person name="Li E."/>
            <person name="Mao Z."/>
            <person name="Ling J."/>
            <person name="Yang Y."/>
            <person name="Yin W.B."/>
            <person name="Xie B."/>
        </authorList>
    </citation>
    <scope>NUCLEOTIDE SEQUENCE [LARGE SCALE GENOMIC DNA]</scope>
    <source>
        <strain evidence="1">170</strain>
    </source>
</reference>
<dbReference type="OrthoDB" id="309640at2759"/>
<dbReference type="EMBL" id="LSBJ02000009">
    <property type="protein sequence ID" value="OAQ60362.1"/>
    <property type="molecule type" value="Genomic_DNA"/>
</dbReference>
<comment type="caution">
    <text evidence="1">The sequence shown here is derived from an EMBL/GenBank/DDBJ whole genome shotgun (WGS) entry which is preliminary data.</text>
</comment>
<sequence>MSDLRFQVVRTDEAPPPLPQFSQAVVHNGMIYCSGNIGALPNTNFVLVQGTVKDRRQALKNLSAVLEAGGSKLENVVKMNIYITTMKDFGLMNEAYDEFFTWPSKREHVLLCMSYLSGPTWKSNALPILIRRYTFLSPSYLGGLFELSLKAPGILFFK</sequence>
<dbReference type="Gene3D" id="3.30.1330.40">
    <property type="entry name" value="RutC-like"/>
    <property type="match status" value="1"/>
</dbReference>
<organism evidence="1 2">
    <name type="scientific">Pochonia chlamydosporia 170</name>
    <dbReference type="NCBI Taxonomy" id="1380566"/>
    <lineage>
        <taxon>Eukaryota</taxon>
        <taxon>Fungi</taxon>
        <taxon>Dikarya</taxon>
        <taxon>Ascomycota</taxon>
        <taxon>Pezizomycotina</taxon>
        <taxon>Sordariomycetes</taxon>
        <taxon>Hypocreomycetidae</taxon>
        <taxon>Hypocreales</taxon>
        <taxon>Clavicipitaceae</taxon>
        <taxon>Pochonia</taxon>
    </lineage>
</organism>
<dbReference type="STRING" id="1380566.A0A179F4N1"/>
<dbReference type="InterPro" id="IPR006175">
    <property type="entry name" value="YjgF/YER057c/UK114"/>
</dbReference>
<dbReference type="GO" id="GO:0005829">
    <property type="term" value="C:cytosol"/>
    <property type="evidence" value="ECO:0007669"/>
    <property type="project" value="TreeGrafter"/>
</dbReference>
<name>A0A179F4N1_METCM</name>
<evidence type="ECO:0000313" key="2">
    <source>
        <dbReference type="Proteomes" id="UP000078397"/>
    </source>
</evidence>
<dbReference type="PANTHER" id="PTHR11803:SF42">
    <property type="entry name" value="MMF1"/>
    <property type="match status" value="1"/>
</dbReference>
<keyword evidence="2" id="KW-1185">Reference proteome</keyword>
<gene>
    <name evidence="1" type="ORF">VFPPC_10770</name>
</gene>
<evidence type="ECO:0000313" key="1">
    <source>
        <dbReference type="EMBL" id="OAQ60362.1"/>
    </source>
</evidence>
<dbReference type="InterPro" id="IPR035959">
    <property type="entry name" value="RutC-like_sf"/>
</dbReference>
<dbReference type="Proteomes" id="UP000078397">
    <property type="component" value="Unassembled WGS sequence"/>
</dbReference>
<accession>A0A179F4N1</accession>
<dbReference type="CDD" id="cd00448">
    <property type="entry name" value="YjgF_YER057c_UK114_family"/>
    <property type="match status" value="1"/>
</dbReference>
<dbReference type="SUPFAM" id="SSF55298">
    <property type="entry name" value="YjgF-like"/>
    <property type="match status" value="1"/>
</dbReference>
<dbReference type="GeneID" id="28853076"/>
<dbReference type="PANTHER" id="PTHR11803">
    <property type="entry name" value="2-IMINOBUTANOATE/2-IMINOPROPANOATE DEAMINASE RIDA"/>
    <property type="match status" value="1"/>
</dbReference>